<comment type="caution">
    <text evidence="2">The sequence shown here is derived from an EMBL/GenBank/DDBJ whole genome shotgun (WGS) entry which is preliminary data.</text>
</comment>
<name>A0ABS9EP61_9BACT</name>
<accession>A0ABS9EP61</accession>
<feature type="transmembrane region" description="Helical" evidence="1">
    <location>
        <begin position="61"/>
        <end position="82"/>
    </location>
</feature>
<dbReference type="Proteomes" id="UP001200430">
    <property type="component" value="Unassembled WGS sequence"/>
</dbReference>
<dbReference type="Gene3D" id="1.20.1280.290">
    <property type="match status" value="1"/>
</dbReference>
<dbReference type="EMBL" id="JAKGUD010000009">
    <property type="protein sequence ID" value="MCF4142977.1"/>
    <property type="molecule type" value="Genomic_DNA"/>
</dbReference>
<evidence type="ECO:0000313" key="2">
    <source>
        <dbReference type="EMBL" id="MCF4142977.1"/>
    </source>
</evidence>
<gene>
    <name evidence="2" type="ORF">L2W38_09100</name>
</gene>
<sequence length="94" mass="10400">MWIKICEGIMLICFGMAWPASIWKSVTSKSTKGKSLSFMLIILVGYAAGIVKSLIEPEISWPVLSLYLLNTAMVTADTALYFRNKRLEEGALPA</sequence>
<reference evidence="2 3" key="1">
    <citation type="submission" date="2022-01" db="EMBL/GenBank/DDBJ databases">
        <title>Dethiosulfovibrio faecalis sp. nov., a novel proteolytic, non-sulfur-reducing bacterium isolated from a marine aquaculture solid waste bioreactor.</title>
        <authorList>
            <person name="Grabowski S."/>
            <person name="Apolinario E."/>
            <person name="Schneider N."/>
            <person name="Marshall C.W."/>
            <person name="Sowers K.R."/>
        </authorList>
    </citation>
    <scope>NUCLEOTIDE SEQUENCE [LARGE SCALE GENOMIC DNA]</scope>
    <source>
        <strain evidence="2 3">DSM 12537</strain>
    </source>
</reference>
<evidence type="ECO:0000313" key="3">
    <source>
        <dbReference type="Proteomes" id="UP001200430"/>
    </source>
</evidence>
<organism evidence="2 3">
    <name type="scientific">Dethiosulfovibrio marinus</name>
    <dbReference type="NCBI Taxonomy" id="133532"/>
    <lineage>
        <taxon>Bacteria</taxon>
        <taxon>Thermotogati</taxon>
        <taxon>Synergistota</taxon>
        <taxon>Synergistia</taxon>
        <taxon>Synergistales</taxon>
        <taxon>Dethiosulfovibrionaceae</taxon>
        <taxon>Dethiosulfovibrio</taxon>
    </lineage>
</organism>
<evidence type="ECO:0008006" key="4">
    <source>
        <dbReference type="Google" id="ProtNLM"/>
    </source>
</evidence>
<keyword evidence="1" id="KW-0472">Membrane</keyword>
<dbReference type="RefSeq" id="WP_236099690.1">
    <property type="nucleotide sequence ID" value="NZ_JAKGUD010000009.1"/>
</dbReference>
<feature type="transmembrane region" description="Helical" evidence="1">
    <location>
        <begin position="36"/>
        <end position="55"/>
    </location>
</feature>
<evidence type="ECO:0000256" key="1">
    <source>
        <dbReference type="SAM" id="Phobius"/>
    </source>
</evidence>
<protein>
    <recommendedName>
        <fullName evidence="4">PQ-loop repeat-containing protein</fullName>
    </recommendedName>
</protein>
<proteinExistence type="predicted"/>
<keyword evidence="1" id="KW-1133">Transmembrane helix</keyword>
<keyword evidence="1" id="KW-0812">Transmembrane</keyword>
<keyword evidence="3" id="KW-1185">Reference proteome</keyword>